<evidence type="ECO:0000256" key="11">
    <source>
        <dbReference type="ARBA" id="ARBA00023292"/>
    </source>
</evidence>
<keyword evidence="7 14" id="KW-1133">Transmembrane helix</keyword>
<dbReference type="Pfam" id="PF24973">
    <property type="entry name" value="EGF_LMN_ATRN"/>
    <property type="match status" value="1"/>
</dbReference>
<dbReference type="GO" id="GO:0005794">
    <property type="term" value="C:Golgi apparatus"/>
    <property type="evidence" value="ECO:0007669"/>
    <property type="project" value="TreeGrafter"/>
</dbReference>
<evidence type="ECO:0000256" key="4">
    <source>
        <dbReference type="ARBA" id="ARBA00022692"/>
    </source>
</evidence>
<dbReference type="AlphaFoldDB" id="A0A1W0WSJ0"/>
<evidence type="ECO:0000259" key="17">
    <source>
        <dbReference type="PROSITE" id="PS50026"/>
    </source>
</evidence>
<feature type="disulfide bond" evidence="12">
    <location>
        <begin position="200"/>
        <end position="209"/>
    </location>
</feature>
<evidence type="ECO:0000256" key="3">
    <source>
        <dbReference type="ARBA" id="ARBA00022536"/>
    </source>
</evidence>
<evidence type="ECO:0000256" key="1">
    <source>
        <dbReference type="ARBA" id="ARBA00004167"/>
    </source>
</evidence>
<dbReference type="InterPro" id="IPR056732">
    <property type="entry name" value="GBD_ATRN"/>
</dbReference>
<dbReference type="PROSITE" id="PS01186">
    <property type="entry name" value="EGF_2"/>
    <property type="match status" value="2"/>
</dbReference>
<evidence type="ECO:0000256" key="9">
    <source>
        <dbReference type="ARBA" id="ARBA00023157"/>
    </source>
</evidence>
<dbReference type="Pfam" id="PF24972">
    <property type="entry name" value="GBD_ATRN"/>
    <property type="match status" value="1"/>
</dbReference>
<evidence type="ECO:0000256" key="8">
    <source>
        <dbReference type="ARBA" id="ARBA00023136"/>
    </source>
</evidence>
<feature type="transmembrane region" description="Helical" evidence="14">
    <location>
        <begin position="1070"/>
        <end position="1094"/>
    </location>
</feature>
<dbReference type="PROSITE" id="PS01180">
    <property type="entry name" value="CUB"/>
    <property type="match status" value="1"/>
</dbReference>
<feature type="compositionally biased region" description="Basic and acidic residues" evidence="13">
    <location>
        <begin position="1214"/>
        <end position="1226"/>
    </location>
</feature>
<sequence length="1237" mass="136391">MRWHSLLILLGGILLVVAVSGSSAQSQHPQQCESCRSSEFCHDGLCSVASCDRETRWYLTESTGIITDGPGNYSAHMKCTWLIDARTRNSSTSRAKIKLRIDNFATECAWDHLYIWDGDSTRDKLVASLSGVIQDTTNVFEISAESGAAYIHFYSDAAFTMPGFNISYEVQGCDQDCMSKASHGACVTLASNGGSKQCICDSGWTGPACALPTGCPATYLCQNGGNCSENVCVCESGFRGPDCSSSASEGMWENAINPALTYWNSLPAPSASHATVLVNQSVFWVGGETFRSAEESAVMDRLAKLDLASMEFETIRSSSQGNPHGRFAHSVVVYNDSLYMYGGVVNGTTIVSEVWQWHLSHNLWLPRKYVKEGREGRLGSPPIPAAGHTAHIVNNKMLIIFGYGGPEYGFINTIQELDFRQKKWSFVPTGGAFVYGTYGHASVHDPRSGLIYIYGGYTQSSIRQYILSSRMLVYDPSKSLFKKLKDAPVPRFLHSGALMERTILFFGGNPHNESVSSRGAPCYAGDFYSYDIECDTWSFLKAPSIPYSRVRLPRYGHSSLVFKEQMYIFGGFQGILLNDVIRYIPGQCRHFQTRDSCLGSVKLGRRCAWSERTKQCLHSTSLMAGLEFVKCPRSSESDDAYCNEHVSCHDCLSNGGKCQWCKEGNKCSSSTCKNNSGAVAELGLCPKEATSACGVYLNCMACISLSNDTCVWRRDEGHGGTCAAKNPGPPTDIMETTAALCDIQCNARTSCDSCSTQAGTCMWCANEEKCIDSSAYLAVFPYGQCRDWQAMNRRCAKVSKCEDFKSCSHCMDNPDCGWCDDGSATGLGHCFTGASRGPRIADACPAQRWFFVNCPSCNCNGHSRCTNGTSVCQHCGDFTEGEHCDRCMPDRFGDPRNGGNCTQCQCPLNSHGCDPENGNCKCTTKGTVGRHCDKCDETNHYSPHVGTCFYELPVGYQFTFNLTKPEDLHLTGINFKTIPSEKEFDVKFTLLCSNDSLVNISFKTAHMLHEEAIWTDFRCGLDKKIEHLFQHDQLPFGQDGMNTTLFVYVYQFRAPSVIVISFAQHASLDLLHFFVVFACCFLSLLLLAAVLWKFKQKYDIYRRRQRMLVEMEQMAKRPFACVHMEMPHTPARRSDKERHGAAGAKKRSVKPGISRPCFVATEPLADNRHAVMSALICLPTGAGPGDGKHYTPSGQTGLILGSTLVLYGSQTRKPSVDNSHKTACDKLKKHQTADSEL</sequence>
<proteinExistence type="predicted"/>
<dbReference type="SMART" id="SM00042">
    <property type="entry name" value="CUB"/>
    <property type="match status" value="1"/>
</dbReference>
<dbReference type="CDD" id="cd00041">
    <property type="entry name" value="CUB"/>
    <property type="match status" value="1"/>
</dbReference>
<keyword evidence="8 14" id="KW-0472">Membrane</keyword>
<protein>
    <submittedName>
        <fullName evidence="18">Attractin</fullName>
    </submittedName>
</protein>
<dbReference type="InterPro" id="IPR016201">
    <property type="entry name" value="PSI"/>
</dbReference>
<dbReference type="PANTHER" id="PTHR46376:SF2">
    <property type="entry name" value="DISTRACTED, ISOFORM B"/>
    <property type="match status" value="1"/>
</dbReference>
<evidence type="ECO:0000259" key="16">
    <source>
        <dbReference type="PROSITE" id="PS01180"/>
    </source>
</evidence>
<dbReference type="InterPro" id="IPR000742">
    <property type="entry name" value="EGF"/>
</dbReference>
<keyword evidence="3 12" id="KW-0245">EGF-like domain</keyword>
<dbReference type="Pfam" id="PF01437">
    <property type="entry name" value="PSI"/>
    <property type="match status" value="1"/>
</dbReference>
<name>A0A1W0WSJ0_HYPEX</name>
<evidence type="ECO:0000256" key="14">
    <source>
        <dbReference type="SAM" id="Phobius"/>
    </source>
</evidence>
<keyword evidence="5 15" id="KW-0732">Signal</keyword>
<dbReference type="InterPro" id="IPR002165">
    <property type="entry name" value="Plexin_repeat"/>
</dbReference>
<evidence type="ECO:0000256" key="2">
    <source>
        <dbReference type="ARBA" id="ARBA00022441"/>
    </source>
</evidence>
<feature type="region of interest" description="Disordered" evidence="13">
    <location>
        <begin position="1130"/>
        <end position="1149"/>
    </location>
</feature>
<comment type="caution">
    <text evidence="18">The sequence shown here is derived from an EMBL/GenBank/DDBJ whole genome shotgun (WGS) entry which is preliminary data.</text>
</comment>
<dbReference type="OrthoDB" id="9998912at2759"/>
<keyword evidence="6" id="KW-0677">Repeat</keyword>
<dbReference type="InterPro" id="IPR009030">
    <property type="entry name" value="Growth_fac_rcpt_cys_sf"/>
</dbReference>
<dbReference type="InterPro" id="IPR035914">
    <property type="entry name" value="Sperma_CUB_dom_sf"/>
</dbReference>
<dbReference type="InterPro" id="IPR015915">
    <property type="entry name" value="Kelch-typ_b-propeller"/>
</dbReference>
<dbReference type="InterPro" id="IPR056737">
    <property type="entry name" value="Beta-prop_ATRN-MKLN-like"/>
</dbReference>
<dbReference type="GO" id="GO:0016020">
    <property type="term" value="C:membrane"/>
    <property type="evidence" value="ECO:0007669"/>
    <property type="project" value="UniProtKB-SubCell"/>
</dbReference>
<comment type="subcellular location">
    <subcellularLocation>
        <location evidence="1">Membrane</location>
        <topology evidence="1">Single-pass membrane protein</topology>
    </subcellularLocation>
</comment>
<feature type="region of interest" description="Disordered" evidence="13">
    <location>
        <begin position="1211"/>
        <end position="1237"/>
    </location>
</feature>
<dbReference type="Gene3D" id="2.10.25.10">
    <property type="entry name" value="Laminin"/>
    <property type="match status" value="2"/>
</dbReference>
<keyword evidence="10" id="KW-0325">Glycoprotein</keyword>
<dbReference type="InterPro" id="IPR002049">
    <property type="entry name" value="LE_dom"/>
</dbReference>
<dbReference type="InterPro" id="IPR056863">
    <property type="entry name" value="LMN_ATRN_NET-like_EGF"/>
</dbReference>
<keyword evidence="19" id="KW-1185">Reference proteome</keyword>
<keyword evidence="11" id="KW-0424">Laminin EGF-like domain</keyword>
<keyword evidence="4 14" id="KW-0812">Transmembrane</keyword>
<keyword evidence="2" id="KW-0880">Kelch repeat</keyword>
<evidence type="ECO:0000256" key="13">
    <source>
        <dbReference type="SAM" id="MobiDB-lite"/>
    </source>
</evidence>
<dbReference type="SUPFAM" id="SSF57184">
    <property type="entry name" value="Growth factor receptor domain"/>
    <property type="match status" value="1"/>
</dbReference>
<organism evidence="18 19">
    <name type="scientific">Hypsibius exemplaris</name>
    <name type="common">Freshwater tardigrade</name>
    <dbReference type="NCBI Taxonomy" id="2072580"/>
    <lineage>
        <taxon>Eukaryota</taxon>
        <taxon>Metazoa</taxon>
        <taxon>Ecdysozoa</taxon>
        <taxon>Tardigrada</taxon>
        <taxon>Eutardigrada</taxon>
        <taxon>Parachela</taxon>
        <taxon>Hypsibioidea</taxon>
        <taxon>Hypsibiidae</taxon>
        <taxon>Hypsibius</taxon>
    </lineage>
</organism>
<dbReference type="InterPro" id="IPR000859">
    <property type="entry name" value="CUB_dom"/>
</dbReference>
<dbReference type="PROSITE" id="PS00022">
    <property type="entry name" value="EGF_1"/>
    <property type="match status" value="2"/>
</dbReference>
<evidence type="ECO:0000313" key="18">
    <source>
        <dbReference type="EMBL" id="OQV18166.1"/>
    </source>
</evidence>
<comment type="caution">
    <text evidence="12">Lacks conserved residue(s) required for the propagation of feature annotation.</text>
</comment>
<dbReference type="SUPFAM" id="SSF57196">
    <property type="entry name" value="EGF/Laminin"/>
    <property type="match status" value="1"/>
</dbReference>
<dbReference type="PANTHER" id="PTHR46376">
    <property type="entry name" value="LEUCINE-ZIPPER-LIKE TRANSCRIPTIONAL REGULATOR 1"/>
    <property type="match status" value="1"/>
</dbReference>
<dbReference type="SMART" id="SM00181">
    <property type="entry name" value="EGF"/>
    <property type="match status" value="2"/>
</dbReference>
<evidence type="ECO:0000256" key="6">
    <source>
        <dbReference type="ARBA" id="ARBA00022737"/>
    </source>
</evidence>
<feature type="domain" description="EGF-like" evidence="17">
    <location>
        <begin position="169"/>
        <end position="210"/>
    </location>
</feature>
<evidence type="ECO:0000256" key="12">
    <source>
        <dbReference type="PROSITE-ProRule" id="PRU00076"/>
    </source>
</evidence>
<dbReference type="SMART" id="SM00180">
    <property type="entry name" value="EGF_Lam"/>
    <property type="match status" value="2"/>
</dbReference>
<reference evidence="19" key="1">
    <citation type="submission" date="2017-01" db="EMBL/GenBank/DDBJ databases">
        <title>Comparative genomics of anhydrobiosis in the tardigrade Hypsibius dujardini.</title>
        <authorList>
            <person name="Yoshida Y."/>
            <person name="Koutsovoulos G."/>
            <person name="Laetsch D."/>
            <person name="Stevens L."/>
            <person name="Kumar S."/>
            <person name="Horikawa D."/>
            <person name="Ishino K."/>
            <person name="Komine S."/>
            <person name="Tomita M."/>
            <person name="Blaxter M."/>
            <person name="Arakawa K."/>
        </authorList>
    </citation>
    <scope>NUCLEOTIDE SEQUENCE [LARGE SCALE GENOMIC DNA]</scope>
    <source>
        <strain evidence="19">Z151</strain>
    </source>
</reference>
<evidence type="ECO:0000256" key="5">
    <source>
        <dbReference type="ARBA" id="ARBA00022729"/>
    </source>
</evidence>
<dbReference type="Pfam" id="PF24981">
    <property type="entry name" value="Beta-prop_ATRN-LZTR1"/>
    <property type="match status" value="1"/>
</dbReference>
<feature type="chain" id="PRO_5013320448" evidence="15">
    <location>
        <begin position="19"/>
        <end position="1237"/>
    </location>
</feature>
<dbReference type="PROSITE" id="PS50026">
    <property type="entry name" value="EGF_3"/>
    <property type="match status" value="1"/>
</dbReference>
<dbReference type="InterPro" id="IPR051568">
    <property type="entry name" value="LZTR1/Attractin"/>
</dbReference>
<dbReference type="SMART" id="SM00423">
    <property type="entry name" value="PSI"/>
    <property type="match status" value="5"/>
</dbReference>
<dbReference type="SUPFAM" id="SSF49854">
    <property type="entry name" value="Spermadhesin, CUB domain"/>
    <property type="match status" value="1"/>
</dbReference>
<dbReference type="Gene3D" id="2.60.120.290">
    <property type="entry name" value="Spermadhesin, CUB domain"/>
    <property type="match status" value="1"/>
</dbReference>
<dbReference type="EMBL" id="MTYJ01000052">
    <property type="protein sequence ID" value="OQV18166.1"/>
    <property type="molecule type" value="Genomic_DNA"/>
</dbReference>
<evidence type="ECO:0000313" key="19">
    <source>
        <dbReference type="Proteomes" id="UP000192578"/>
    </source>
</evidence>
<evidence type="ECO:0000256" key="15">
    <source>
        <dbReference type="SAM" id="SignalP"/>
    </source>
</evidence>
<dbReference type="Proteomes" id="UP000192578">
    <property type="component" value="Unassembled WGS sequence"/>
</dbReference>
<feature type="signal peptide" evidence="15">
    <location>
        <begin position="1"/>
        <end position="18"/>
    </location>
</feature>
<dbReference type="PROSITE" id="PS01248">
    <property type="entry name" value="EGF_LAM_1"/>
    <property type="match status" value="1"/>
</dbReference>
<keyword evidence="9 12" id="KW-1015">Disulfide bond</keyword>
<evidence type="ECO:0000256" key="10">
    <source>
        <dbReference type="ARBA" id="ARBA00023180"/>
    </source>
</evidence>
<dbReference type="CDD" id="cd00055">
    <property type="entry name" value="EGF_Lam"/>
    <property type="match status" value="2"/>
</dbReference>
<feature type="domain" description="CUB" evidence="16">
    <location>
        <begin position="51"/>
        <end position="171"/>
    </location>
</feature>
<accession>A0A1W0WSJ0</accession>
<gene>
    <name evidence="18" type="ORF">BV898_07755</name>
</gene>
<evidence type="ECO:0000256" key="7">
    <source>
        <dbReference type="ARBA" id="ARBA00022989"/>
    </source>
</evidence>
<dbReference type="Pfam" id="PF00431">
    <property type="entry name" value="CUB"/>
    <property type="match status" value="1"/>
</dbReference>
<dbReference type="Gene3D" id="2.120.10.80">
    <property type="entry name" value="Kelch-type beta propeller"/>
    <property type="match status" value="2"/>
</dbReference>
<dbReference type="SUPFAM" id="SSF117281">
    <property type="entry name" value="Kelch motif"/>
    <property type="match status" value="1"/>
</dbReference>